<dbReference type="SUPFAM" id="SSF48208">
    <property type="entry name" value="Six-hairpin glycosidases"/>
    <property type="match status" value="1"/>
</dbReference>
<dbReference type="InterPro" id="IPR008928">
    <property type="entry name" value="6-hairpin_glycosidase_sf"/>
</dbReference>
<dbReference type="OMA" id="DIALAHW"/>
<keyword evidence="11" id="KW-1133">Transmembrane helix</keyword>
<dbReference type="eggNOG" id="KOG4125">
    <property type="taxonomic scope" value="Eukaryota"/>
</dbReference>
<evidence type="ECO:0000313" key="14">
    <source>
        <dbReference type="EMBL" id="AET40970.1"/>
    </source>
</evidence>
<dbReference type="HOGENOM" id="CLU_006285_4_0_1"/>
<dbReference type="Gene3D" id="2.70.98.40">
    <property type="entry name" value="Glycoside hydrolase, family 65, N-terminal domain"/>
    <property type="match status" value="1"/>
</dbReference>
<evidence type="ECO:0000256" key="1">
    <source>
        <dbReference type="ARBA" id="ARBA00001576"/>
    </source>
</evidence>
<dbReference type="GO" id="GO:0015976">
    <property type="term" value="P:carbon utilization"/>
    <property type="evidence" value="ECO:0007669"/>
    <property type="project" value="EnsemblFungi"/>
</dbReference>
<evidence type="ECO:0000256" key="3">
    <source>
        <dbReference type="ARBA" id="ARBA00004606"/>
    </source>
</evidence>
<evidence type="ECO:0000256" key="4">
    <source>
        <dbReference type="ARBA" id="ARBA00006768"/>
    </source>
</evidence>
<dbReference type="Gene3D" id="1.50.10.10">
    <property type="match status" value="1"/>
</dbReference>
<keyword evidence="9" id="KW-0325">Glycoprotein</keyword>
<feature type="region of interest" description="Disordered" evidence="10">
    <location>
        <begin position="352"/>
        <end position="407"/>
    </location>
</feature>
<feature type="region of interest" description="Disordered" evidence="10">
    <location>
        <begin position="1"/>
        <end position="37"/>
    </location>
</feature>
<evidence type="ECO:0000256" key="10">
    <source>
        <dbReference type="SAM" id="MobiDB-lite"/>
    </source>
</evidence>
<dbReference type="FunCoup" id="G8JVV5">
    <property type="interactions" value="67"/>
</dbReference>
<dbReference type="GO" id="GO:0005993">
    <property type="term" value="P:trehalose catabolic process"/>
    <property type="evidence" value="ECO:0007669"/>
    <property type="project" value="EnsemblFungi"/>
</dbReference>
<evidence type="ECO:0000256" key="7">
    <source>
        <dbReference type="ARBA" id="ARBA00022801"/>
    </source>
</evidence>
<dbReference type="InterPro" id="IPR005196">
    <property type="entry name" value="Glyco_hydro_65_N"/>
</dbReference>
<feature type="domain" description="Glycoside hydrolase family 65 central catalytic" evidence="12">
    <location>
        <begin position="572"/>
        <end position="792"/>
    </location>
</feature>
<feature type="domain" description="Glycoside hydrolase family 65 N-terminal" evidence="13">
    <location>
        <begin position="173"/>
        <end position="514"/>
    </location>
</feature>
<dbReference type="GO" id="GO:0015771">
    <property type="term" value="P:trehalose transport"/>
    <property type="evidence" value="ECO:0007669"/>
    <property type="project" value="EnsemblFungi"/>
</dbReference>
<dbReference type="GO" id="GO:0016020">
    <property type="term" value="C:membrane"/>
    <property type="evidence" value="ECO:0007669"/>
    <property type="project" value="UniProtKB-SubCell"/>
</dbReference>
<evidence type="ECO:0000256" key="5">
    <source>
        <dbReference type="ARBA" id="ARBA00012757"/>
    </source>
</evidence>
<accession>G8JVV5</accession>
<evidence type="ECO:0000256" key="11">
    <source>
        <dbReference type="SAM" id="Phobius"/>
    </source>
</evidence>
<dbReference type="GeneID" id="11469368"/>
<evidence type="ECO:0000256" key="9">
    <source>
        <dbReference type="ARBA" id="ARBA00023180"/>
    </source>
</evidence>
<proteinExistence type="inferred from homology"/>
<dbReference type="EC" id="3.2.1.28" evidence="5"/>
<comment type="catalytic activity">
    <reaction evidence="1">
        <text>alpha,alpha-trehalose + H2O = alpha-D-glucose + beta-D-glucose</text>
        <dbReference type="Rhea" id="RHEA:32675"/>
        <dbReference type="ChEBI" id="CHEBI:15377"/>
        <dbReference type="ChEBI" id="CHEBI:15903"/>
        <dbReference type="ChEBI" id="CHEBI:16551"/>
        <dbReference type="ChEBI" id="CHEBI:17925"/>
        <dbReference type="EC" id="3.2.1.28"/>
    </reaction>
</comment>
<reference evidence="15" key="1">
    <citation type="journal article" date="2012" name="G3 (Bethesda)">
        <title>Pichia sorbitophila, an interspecies yeast hybrid reveals early steps of genome resolution following polyploidization.</title>
        <authorList>
            <person name="Leh Louis V."/>
            <person name="Despons L."/>
            <person name="Friedrich A."/>
            <person name="Martin T."/>
            <person name="Durrens P."/>
            <person name="Casaregola S."/>
            <person name="Neuveglise C."/>
            <person name="Fairhead C."/>
            <person name="Marck C."/>
            <person name="Cruz J.A."/>
            <person name="Straub M.L."/>
            <person name="Kugler V."/>
            <person name="Sacerdot C."/>
            <person name="Uzunov Z."/>
            <person name="Thierry A."/>
            <person name="Weiss S."/>
            <person name="Bleykasten C."/>
            <person name="De Montigny J."/>
            <person name="Jacques N."/>
            <person name="Jung P."/>
            <person name="Lemaire M."/>
            <person name="Mallet S."/>
            <person name="Morel G."/>
            <person name="Richard G.F."/>
            <person name="Sarkar A."/>
            <person name="Savel G."/>
            <person name="Schacherer J."/>
            <person name="Seret M.L."/>
            <person name="Talla E."/>
            <person name="Samson G."/>
            <person name="Jubin C."/>
            <person name="Poulain J."/>
            <person name="Vacherie B."/>
            <person name="Barbe V."/>
            <person name="Pelletier E."/>
            <person name="Sherman D.J."/>
            <person name="Westhof E."/>
            <person name="Weissenbach J."/>
            <person name="Baret P.V."/>
            <person name="Wincker P."/>
            <person name="Gaillardin C."/>
            <person name="Dujon B."/>
            <person name="Souciet J.L."/>
        </authorList>
    </citation>
    <scope>NUCLEOTIDE SEQUENCE [LARGE SCALE GENOMIC DNA]</scope>
    <source>
        <strain evidence="15">CBS 270.75 / DBVPG 7215 / KCTC 17166 / NRRL Y-17582</strain>
    </source>
</reference>
<protein>
    <recommendedName>
        <fullName evidence="5">alpha,alpha-trehalase</fullName>
        <ecNumber evidence="5">3.2.1.28</ecNumber>
    </recommendedName>
</protein>
<dbReference type="RefSeq" id="XP_003647787.1">
    <property type="nucleotide sequence ID" value="XM_003647739.1"/>
</dbReference>
<dbReference type="PANTHER" id="PTHR11051:SF8">
    <property type="entry name" value="PROTEIN-GLUCOSYLGALACTOSYLHYDROXYLYSINE GLUCOSIDASE"/>
    <property type="match status" value="1"/>
</dbReference>
<dbReference type="OrthoDB" id="200349at2759"/>
<keyword evidence="11" id="KW-0812">Transmembrane</keyword>
<dbReference type="PANTHER" id="PTHR11051">
    <property type="entry name" value="GLYCOSYL HYDROLASE-RELATED"/>
    <property type="match status" value="1"/>
</dbReference>
<keyword evidence="8" id="KW-0735">Signal-anchor</keyword>
<dbReference type="GO" id="GO:0030287">
    <property type="term" value="C:cell wall-bounded periplasmic space"/>
    <property type="evidence" value="ECO:0007669"/>
    <property type="project" value="EnsemblFungi"/>
</dbReference>
<gene>
    <name evidence="14" type="ordered locus">Ecym_7120</name>
</gene>
<comment type="subcellular location">
    <subcellularLocation>
        <location evidence="3">Membrane</location>
        <topology evidence="3">Single-pass type II membrane protein</topology>
    </subcellularLocation>
    <subcellularLocation>
        <location evidence="2">Periplasm</location>
    </subcellularLocation>
</comment>
<evidence type="ECO:0000256" key="8">
    <source>
        <dbReference type="ARBA" id="ARBA00022968"/>
    </source>
</evidence>
<keyword evidence="6" id="KW-0574">Periplasm</keyword>
<dbReference type="GO" id="GO:0004555">
    <property type="term" value="F:alpha,alpha-trehalase activity"/>
    <property type="evidence" value="ECO:0007669"/>
    <property type="project" value="UniProtKB-EC"/>
</dbReference>
<evidence type="ECO:0000313" key="15">
    <source>
        <dbReference type="Proteomes" id="UP000006790"/>
    </source>
</evidence>
<dbReference type="InterPro" id="IPR012341">
    <property type="entry name" value="6hp_glycosidase-like_sf"/>
</dbReference>
<dbReference type="InterPro" id="IPR037018">
    <property type="entry name" value="GH65_N"/>
</dbReference>
<feature type="compositionally biased region" description="Polar residues" evidence="10">
    <location>
        <begin position="388"/>
        <end position="406"/>
    </location>
</feature>
<evidence type="ECO:0000256" key="6">
    <source>
        <dbReference type="ARBA" id="ARBA00022764"/>
    </source>
</evidence>
<dbReference type="Proteomes" id="UP000006790">
    <property type="component" value="Chromosome 7"/>
</dbReference>
<comment type="similarity">
    <text evidence="4">Belongs to the glycosyl hydrolase 65 family.</text>
</comment>
<evidence type="ECO:0000259" key="13">
    <source>
        <dbReference type="Pfam" id="PF03636"/>
    </source>
</evidence>
<feature type="compositionally biased region" description="Basic and acidic residues" evidence="10">
    <location>
        <begin position="352"/>
        <end position="365"/>
    </location>
</feature>
<sequence>MRDVSPPTLGEPQQQQEQEGVGAGRFPLVRNSSYGSQEGGNFEDHNIEIVRLRSSISVRTMVLSSVAAMLTVLMFMVALLVPTSMSARSVIGLGDGKDGTHQHDGWGSLLGLGSGSDRNVRVEEHEDTLRVEQHRTASKKLYEMVRDSERTFYHEEEQVLGSKLLSKNTFSRQPYVSNGYIGSRIPNVGFGYADDELNIWTPNSSVPGALDNGWPLRNKRYAGAFVSDFYSLQPELNSTNFRELDADGYSTVISSIPQWTELSINMRLGDGNTHKLSPTEVDLEQISGYVQNLSLANGIVSTEYHWLDTLYVKTSIVAHRKVYPLGLVEIELSLSDIDEAIKSENSDKKYVRFGKNDSDHSYNKNDDDDDNNNVDDDDNDNVDDANDGTNEYTKSSDTNKNGNDNYSRADIDDDDDFVLNLEIQDILNFTTSHRTVLRQFGFDDNGIYMVVEPDNVPYSNASIYSSWESCGDAVVTANAKQNSFEAVTQSLSVQLTRANPAVKIRKYVGIVSSEYNEEPISNLERAKSIVMENFGNYDALVNSHGVAWADLYANASIEIPSDFLLELAAKSSLYHLLANTRSHNISSSRGLPVPVAGLSSDSYGGMVFWDADTWMLPGILPFFPETAKQMANYRNATHAQAVRNARKYNYPGALYPWTSGRYANCTSTGPCVDYEYHINIDIAMSLLSIYMNGGEGVDDDYLRYTAWPIIRDAAEFFTAYVNFNDTLGEYTTHNMTDPDEFANFIDNGAFTNAGIKTLLRWAVDVGNHLEEPVDIKWEDISENIHIPTSNTNITLEYTGMNATVDIKQADVMLMVYPLGYITDESILNNAIQNLYYYSERQSASGPAMTYPVFAAAASTLLNHGCSSQSYLYKSVIPYLRSPFFQFSEQSDDNFLTNGLTQPAFPFLTANGGYLQSLLFGLTGLRYSYTVEPTSKKMERLLKFNPIRMPLLPGGIRIKNFKYLGQVLDISIGDDNATITHKAGNNSINVKLPDRSLLRDRDVPFAREKNSMLSARDIIPYSDLKQSNYYTVNPGDTLVLPVYRPGLNIQGNVAEGKQITNLTRGVPGDVAISMLDGNNYTHWQPFDKSERALLLIDLGTIQEYEITGGKILWGDRPAKNISLSILPHSMNITHTLKKLTKLVHDNFTEDSPVSCGDDGVELCKVDPEKYNTVSINDIDSGIDEIFRWNLFDVRDIAPVLPELFSMLQNFVTVLRDYEIKPSQPFFRGVYERSQIAILPSNETSFKIDYSKVAQLNPDYDGIDLSGTDTSWRKTRFVMVSVDGTYDDDDNPYGSTIKEIALM</sequence>
<dbReference type="STRING" id="931890.G8JVV5"/>
<dbReference type="InterPro" id="IPR005195">
    <property type="entry name" value="Glyco_hydro_65_M"/>
</dbReference>
<keyword evidence="15" id="KW-1185">Reference proteome</keyword>
<keyword evidence="7" id="KW-0378">Hydrolase</keyword>
<name>G8JVV5_ERECY</name>
<dbReference type="FunFam" id="1.50.10.10:FF:000032">
    <property type="entry name" value="Vacuolar acid trehalase"/>
    <property type="match status" value="1"/>
</dbReference>
<organism evidence="14 15">
    <name type="scientific">Eremothecium cymbalariae (strain CBS 270.75 / DBVPG 7215 / KCTC 17166 / NRRL Y-17582)</name>
    <name type="common">Yeast</name>
    <dbReference type="NCBI Taxonomy" id="931890"/>
    <lineage>
        <taxon>Eukaryota</taxon>
        <taxon>Fungi</taxon>
        <taxon>Dikarya</taxon>
        <taxon>Ascomycota</taxon>
        <taxon>Saccharomycotina</taxon>
        <taxon>Saccharomycetes</taxon>
        <taxon>Saccharomycetales</taxon>
        <taxon>Saccharomycetaceae</taxon>
        <taxon>Eremothecium</taxon>
    </lineage>
</organism>
<dbReference type="Pfam" id="PF03632">
    <property type="entry name" value="Glyco_hydro_65m"/>
    <property type="match status" value="1"/>
</dbReference>
<evidence type="ECO:0000259" key="12">
    <source>
        <dbReference type="Pfam" id="PF03632"/>
    </source>
</evidence>
<dbReference type="GO" id="GO:0009277">
    <property type="term" value="C:fungal-type cell wall"/>
    <property type="evidence" value="ECO:0007669"/>
    <property type="project" value="EnsemblFungi"/>
</dbReference>
<dbReference type="InParanoid" id="G8JVV5"/>
<dbReference type="Pfam" id="PF03636">
    <property type="entry name" value="Glyco_hydro_65N"/>
    <property type="match status" value="1"/>
</dbReference>
<evidence type="ECO:0000256" key="2">
    <source>
        <dbReference type="ARBA" id="ARBA00004418"/>
    </source>
</evidence>
<feature type="transmembrane region" description="Helical" evidence="11">
    <location>
        <begin position="61"/>
        <end position="81"/>
    </location>
</feature>
<keyword evidence="11" id="KW-0472">Membrane</keyword>
<dbReference type="GO" id="GO:0000328">
    <property type="term" value="C:fungal-type vacuole lumen"/>
    <property type="evidence" value="ECO:0007669"/>
    <property type="project" value="EnsemblFungi"/>
</dbReference>
<dbReference type="KEGG" id="erc:Ecym_7120"/>
<feature type="compositionally biased region" description="Acidic residues" evidence="10">
    <location>
        <begin position="366"/>
        <end position="386"/>
    </location>
</feature>
<dbReference type="EMBL" id="CP002503">
    <property type="protein sequence ID" value="AET40970.1"/>
    <property type="molecule type" value="Genomic_DNA"/>
</dbReference>